<evidence type="ECO:0000313" key="1">
    <source>
        <dbReference type="EMBL" id="KAK4327068.1"/>
    </source>
</evidence>
<gene>
    <name evidence="1" type="ORF">Pmani_002442</name>
</gene>
<organism evidence="1 2">
    <name type="scientific">Petrolisthes manimaculis</name>
    <dbReference type="NCBI Taxonomy" id="1843537"/>
    <lineage>
        <taxon>Eukaryota</taxon>
        <taxon>Metazoa</taxon>
        <taxon>Ecdysozoa</taxon>
        <taxon>Arthropoda</taxon>
        <taxon>Crustacea</taxon>
        <taxon>Multicrustacea</taxon>
        <taxon>Malacostraca</taxon>
        <taxon>Eumalacostraca</taxon>
        <taxon>Eucarida</taxon>
        <taxon>Decapoda</taxon>
        <taxon>Pleocyemata</taxon>
        <taxon>Anomura</taxon>
        <taxon>Galatheoidea</taxon>
        <taxon>Porcellanidae</taxon>
        <taxon>Petrolisthes</taxon>
    </lineage>
</organism>
<dbReference type="Proteomes" id="UP001292094">
    <property type="component" value="Unassembled WGS sequence"/>
</dbReference>
<proteinExistence type="predicted"/>
<comment type="caution">
    <text evidence="1">The sequence shown here is derived from an EMBL/GenBank/DDBJ whole genome shotgun (WGS) entry which is preliminary data.</text>
</comment>
<dbReference type="AlphaFoldDB" id="A0AAE1QIJ9"/>
<sequence>MGSGTEVEQNGLTFFLLFIPDLYYNSHDLTPPSSPHPANQPTPPKTAMPYAWLGPVICEAWLRRRVVRPLKNIIRGFYERGRAEGVSEGGQ</sequence>
<evidence type="ECO:0000313" key="2">
    <source>
        <dbReference type="Proteomes" id="UP001292094"/>
    </source>
</evidence>
<reference evidence="1" key="1">
    <citation type="submission" date="2023-11" db="EMBL/GenBank/DDBJ databases">
        <title>Genome assemblies of two species of porcelain crab, Petrolisthes cinctipes and Petrolisthes manimaculis (Anomura: Porcellanidae).</title>
        <authorList>
            <person name="Angst P."/>
        </authorList>
    </citation>
    <scope>NUCLEOTIDE SEQUENCE</scope>
    <source>
        <strain evidence="1">PB745_02</strain>
        <tissue evidence="1">Gill</tissue>
    </source>
</reference>
<name>A0AAE1QIJ9_9EUCA</name>
<dbReference type="EMBL" id="JAWZYT010000176">
    <property type="protein sequence ID" value="KAK4327068.1"/>
    <property type="molecule type" value="Genomic_DNA"/>
</dbReference>
<protein>
    <submittedName>
        <fullName evidence="1">Uncharacterized protein</fullName>
    </submittedName>
</protein>
<accession>A0AAE1QIJ9</accession>
<keyword evidence="2" id="KW-1185">Reference proteome</keyword>